<feature type="transmembrane region" description="Helical" evidence="2">
    <location>
        <begin position="201"/>
        <end position="220"/>
    </location>
</feature>
<evidence type="ECO:0000313" key="3">
    <source>
        <dbReference type="Proteomes" id="UP000829999"/>
    </source>
</evidence>
<dbReference type="RefSeq" id="XP_035443619.1">
    <property type="nucleotide sequence ID" value="XM_035587726.2"/>
</dbReference>
<dbReference type="Proteomes" id="UP000829999">
    <property type="component" value="Chromosome 5"/>
</dbReference>
<feature type="transmembrane region" description="Helical" evidence="2">
    <location>
        <begin position="135"/>
        <end position="153"/>
    </location>
</feature>
<keyword evidence="3" id="KW-1185">Reference proteome</keyword>
<reference evidence="4" key="1">
    <citation type="submission" date="2025-08" db="UniProtKB">
        <authorList>
            <consortium name="RefSeq"/>
        </authorList>
    </citation>
    <scope>IDENTIFICATION</scope>
    <source>
        <tissue evidence="4">Whole larval tissue</tissue>
    </source>
</reference>
<dbReference type="GeneID" id="118271625"/>
<protein>
    <submittedName>
        <fullName evidence="4">Uncharacterized protein LOC118271625</fullName>
    </submittedName>
</protein>
<feature type="region of interest" description="Disordered" evidence="1">
    <location>
        <begin position="42"/>
        <end position="77"/>
    </location>
</feature>
<dbReference type="AlphaFoldDB" id="A0A9R0D7Q3"/>
<gene>
    <name evidence="4" type="primary">LOC118271625</name>
</gene>
<sequence>MSNYKCHLINVNMADAAAARREARRRRILENSHNRLQLISGKCGDEQPRESPVRTTIPDPIHEISHSSDNSSSKTSLNNGVIISEPESFELLSSLNHDIAAGDGEVSSDLASFVSPAPEPAPTPSHWEKLTNYKYDIVLLSLLIQLLYSLSLVTFDGTYFFLPVLVYVITKLIWFPSQSNSKLANALQLLHVVSSPRVKKVIYLTQCMGVISCDICVYLFTTICIQSLLITLRDGLIT</sequence>
<evidence type="ECO:0000313" key="4">
    <source>
        <dbReference type="RefSeq" id="XP_035443619.1"/>
    </source>
</evidence>
<proteinExistence type="predicted"/>
<evidence type="ECO:0000256" key="1">
    <source>
        <dbReference type="SAM" id="MobiDB-lite"/>
    </source>
</evidence>
<organism evidence="3 4">
    <name type="scientific">Spodoptera frugiperda</name>
    <name type="common">Fall armyworm</name>
    <dbReference type="NCBI Taxonomy" id="7108"/>
    <lineage>
        <taxon>Eukaryota</taxon>
        <taxon>Metazoa</taxon>
        <taxon>Ecdysozoa</taxon>
        <taxon>Arthropoda</taxon>
        <taxon>Hexapoda</taxon>
        <taxon>Insecta</taxon>
        <taxon>Pterygota</taxon>
        <taxon>Neoptera</taxon>
        <taxon>Endopterygota</taxon>
        <taxon>Lepidoptera</taxon>
        <taxon>Glossata</taxon>
        <taxon>Ditrysia</taxon>
        <taxon>Noctuoidea</taxon>
        <taxon>Noctuidae</taxon>
        <taxon>Amphipyrinae</taxon>
        <taxon>Spodoptera</taxon>
    </lineage>
</organism>
<evidence type="ECO:0000256" key="2">
    <source>
        <dbReference type="SAM" id="Phobius"/>
    </source>
</evidence>
<feature type="transmembrane region" description="Helical" evidence="2">
    <location>
        <begin position="159"/>
        <end position="175"/>
    </location>
</feature>
<keyword evidence="2" id="KW-0472">Membrane</keyword>
<keyword evidence="2" id="KW-0812">Transmembrane</keyword>
<name>A0A9R0D7Q3_SPOFR</name>
<feature type="compositionally biased region" description="Low complexity" evidence="1">
    <location>
        <begin position="67"/>
        <end position="77"/>
    </location>
</feature>
<accession>A0A9R0D7Q3</accession>
<feature type="compositionally biased region" description="Basic and acidic residues" evidence="1">
    <location>
        <begin position="43"/>
        <end position="52"/>
    </location>
</feature>
<keyword evidence="2" id="KW-1133">Transmembrane helix</keyword>
<dbReference type="OrthoDB" id="8117793at2759"/>